<dbReference type="Proteomes" id="UP001595593">
    <property type="component" value="Unassembled WGS sequence"/>
</dbReference>
<dbReference type="CDD" id="cd07012">
    <property type="entry name" value="PBP2_Bug_TTT"/>
    <property type="match status" value="1"/>
</dbReference>
<reference evidence="3" key="1">
    <citation type="journal article" date="2019" name="Int. J. Syst. Evol. Microbiol.">
        <title>The Global Catalogue of Microorganisms (GCM) 10K type strain sequencing project: providing services to taxonomists for standard genome sequencing and annotation.</title>
        <authorList>
            <consortium name="The Broad Institute Genomics Platform"/>
            <consortium name="The Broad Institute Genome Sequencing Center for Infectious Disease"/>
            <person name="Wu L."/>
            <person name="Ma J."/>
        </authorList>
    </citation>
    <scope>NUCLEOTIDE SEQUENCE [LARGE SCALE GENOMIC DNA]</scope>
    <source>
        <strain evidence="3">KCTC 52094</strain>
    </source>
</reference>
<dbReference type="SUPFAM" id="SSF53850">
    <property type="entry name" value="Periplasmic binding protein-like II"/>
    <property type="match status" value="1"/>
</dbReference>
<dbReference type="PANTHER" id="PTHR42928">
    <property type="entry name" value="TRICARBOXYLATE-BINDING PROTEIN"/>
    <property type="match status" value="1"/>
</dbReference>
<name>A0ABV7G0V9_9PROT</name>
<dbReference type="InterPro" id="IPR042100">
    <property type="entry name" value="Bug_dom1"/>
</dbReference>
<protein>
    <submittedName>
        <fullName evidence="2">Bug family tripartite tricarboxylate transporter substrate binding protein</fullName>
    </submittedName>
</protein>
<dbReference type="PROSITE" id="PS51318">
    <property type="entry name" value="TAT"/>
    <property type="match status" value="1"/>
</dbReference>
<organism evidence="2 3">
    <name type="scientific">Teichococcus globiformis</name>
    <dbReference type="NCBI Taxonomy" id="2307229"/>
    <lineage>
        <taxon>Bacteria</taxon>
        <taxon>Pseudomonadati</taxon>
        <taxon>Pseudomonadota</taxon>
        <taxon>Alphaproteobacteria</taxon>
        <taxon>Acetobacterales</taxon>
        <taxon>Roseomonadaceae</taxon>
        <taxon>Roseomonas</taxon>
    </lineage>
</organism>
<dbReference type="InterPro" id="IPR006311">
    <property type="entry name" value="TAT_signal"/>
</dbReference>
<dbReference type="Gene3D" id="3.40.190.150">
    <property type="entry name" value="Bordetella uptake gene, domain 1"/>
    <property type="match status" value="1"/>
</dbReference>
<comment type="similarity">
    <text evidence="1">Belongs to the UPF0065 (bug) family.</text>
</comment>
<proteinExistence type="inferred from homology"/>
<dbReference type="InterPro" id="IPR005064">
    <property type="entry name" value="BUG"/>
</dbReference>
<comment type="caution">
    <text evidence="2">The sequence shown here is derived from an EMBL/GenBank/DDBJ whole genome shotgun (WGS) entry which is preliminary data.</text>
</comment>
<dbReference type="PIRSF" id="PIRSF017082">
    <property type="entry name" value="YflP"/>
    <property type="match status" value="1"/>
</dbReference>
<gene>
    <name evidence="2" type="ORF">ACFOD4_10555</name>
</gene>
<evidence type="ECO:0000256" key="1">
    <source>
        <dbReference type="ARBA" id="ARBA00006987"/>
    </source>
</evidence>
<dbReference type="RefSeq" id="WP_379596238.1">
    <property type="nucleotide sequence ID" value="NZ_JBHRTN010000009.1"/>
</dbReference>
<sequence>MDGTRRSVLGGGMAALASATIHRGASAASPNAGAWPARPITIIVPYSPGGGTDIFTRAIAEGMRKTLGQPIVVENRAGANGVIGAETVARAAPDGYTLAVCTGAHVINRYSMRSVPFHPVQDFTPISLLSGFPLVIAINDKLPYRDIAGLIEAAKAKPGTISFGTTETATSYVGNSLARRAGISMVEVPYRGSGPQLNDLLAGHIALAVSSTVAILPFNGNGARILAVTSRERSPLLPDVPTLDEAGVKDYEFTGSYGMYAPKGTSPEIAGKLYAAVQDALKDAETRRRLTDLGADMRTLGPSEFATFLQEDDQRWAQAAKEGLVSVSN</sequence>
<keyword evidence="3" id="KW-1185">Reference proteome</keyword>
<dbReference type="PANTHER" id="PTHR42928:SF5">
    <property type="entry name" value="BLR1237 PROTEIN"/>
    <property type="match status" value="1"/>
</dbReference>
<evidence type="ECO:0000313" key="3">
    <source>
        <dbReference type="Proteomes" id="UP001595593"/>
    </source>
</evidence>
<dbReference type="EMBL" id="JBHRTN010000009">
    <property type="protein sequence ID" value="MFC3125503.1"/>
    <property type="molecule type" value="Genomic_DNA"/>
</dbReference>
<dbReference type="Pfam" id="PF03401">
    <property type="entry name" value="TctC"/>
    <property type="match status" value="1"/>
</dbReference>
<dbReference type="Gene3D" id="3.40.190.10">
    <property type="entry name" value="Periplasmic binding protein-like II"/>
    <property type="match status" value="1"/>
</dbReference>
<evidence type="ECO:0000313" key="2">
    <source>
        <dbReference type="EMBL" id="MFC3125503.1"/>
    </source>
</evidence>
<accession>A0ABV7G0V9</accession>